<feature type="transmembrane region" description="Helical" evidence="2">
    <location>
        <begin position="230"/>
        <end position="247"/>
    </location>
</feature>
<dbReference type="Proteomes" id="UP000054995">
    <property type="component" value="Unassembled WGS sequence"/>
</dbReference>
<name>A0A0V1G262_TRIPS</name>
<dbReference type="InterPro" id="IPR036179">
    <property type="entry name" value="Ig-like_dom_sf"/>
</dbReference>
<evidence type="ECO:0000259" key="3">
    <source>
        <dbReference type="PROSITE" id="PS50026"/>
    </source>
</evidence>
<comment type="caution">
    <text evidence="1">Lacks conserved residue(s) required for the propagation of feature annotation.</text>
</comment>
<evidence type="ECO:0000259" key="4">
    <source>
        <dbReference type="PROSITE" id="PS50835"/>
    </source>
</evidence>
<dbReference type="InterPro" id="IPR000742">
    <property type="entry name" value="EGF"/>
</dbReference>
<feature type="disulfide bond" evidence="1">
    <location>
        <begin position="208"/>
        <end position="217"/>
    </location>
</feature>
<dbReference type="CDD" id="cd00096">
    <property type="entry name" value="Ig"/>
    <property type="match status" value="1"/>
</dbReference>
<feature type="domain" description="EGF-like" evidence="3">
    <location>
        <begin position="182"/>
        <end position="218"/>
    </location>
</feature>
<protein>
    <recommendedName>
        <fullName evidence="7">Ig-like domain-containing protein</fullName>
    </recommendedName>
</protein>
<dbReference type="InterPro" id="IPR003599">
    <property type="entry name" value="Ig_sub"/>
</dbReference>
<keyword evidence="1" id="KW-1015">Disulfide bond</keyword>
<accession>A0A0V1G262</accession>
<reference evidence="5 6" key="1">
    <citation type="submission" date="2015-01" db="EMBL/GenBank/DDBJ databases">
        <title>Evolution of Trichinella species and genotypes.</title>
        <authorList>
            <person name="Korhonen P.K."/>
            <person name="Edoardo P."/>
            <person name="Giuseppe L.R."/>
            <person name="Gasser R.B."/>
        </authorList>
    </citation>
    <scope>NUCLEOTIDE SEQUENCE [LARGE SCALE GENOMIC DNA]</scope>
    <source>
        <strain evidence="5">ISS470</strain>
    </source>
</reference>
<dbReference type="InterPro" id="IPR007110">
    <property type="entry name" value="Ig-like_dom"/>
</dbReference>
<dbReference type="PROSITE" id="PS50835">
    <property type="entry name" value="IG_LIKE"/>
    <property type="match status" value="1"/>
</dbReference>
<sequence>MKLSEKQCCSYARCGDAARSSNGDLIFSQVNRPSEFTNCRSSSSFSLLPKNDEKLIVSLNQSMYNTASVTKIRAAAGSTARLPCHAYNIITADIDINQSMITDVQWYRLISNGLQRIIFPILESEMNLWRYINRNDNLYITNAQPEKDNGTYYCIAENPINGKLSSVVNLEVYFCIKLSRFDENACGYGYCELEINSIDNQPLLKCICDYGYSGEFCENKDHENRIFESLFPFILVMLITVVLFANLNEHDEDPSLL</sequence>
<dbReference type="PROSITE" id="PS00022">
    <property type="entry name" value="EGF_1"/>
    <property type="match status" value="1"/>
</dbReference>
<dbReference type="SMART" id="SM00409">
    <property type="entry name" value="IG"/>
    <property type="match status" value="1"/>
</dbReference>
<evidence type="ECO:0000256" key="2">
    <source>
        <dbReference type="SAM" id="Phobius"/>
    </source>
</evidence>
<dbReference type="SUPFAM" id="SSF48726">
    <property type="entry name" value="Immunoglobulin"/>
    <property type="match status" value="1"/>
</dbReference>
<dbReference type="PROSITE" id="PS50026">
    <property type="entry name" value="EGF_3"/>
    <property type="match status" value="1"/>
</dbReference>
<dbReference type="Gene3D" id="2.60.40.10">
    <property type="entry name" value="Immunoglobulins"/>
    <property type="match status" value="1"/>
</dbReference>
<feature type="domain" description="Ig-like" evidence="4">
    <location>
        <begin position="49"/>
        <end position="165"/>
    </location>
</feature>
<dbReference type="AlphaFoldDB" id="A0A0V1G262"/>
<keyword evidence="2" id="KW-1133">Transmembrane helix</keyword>
<comment type="caution">
    <text evidence="5">The sequence shown here is derived from an EMBL/GenBank/DDBJ whole genome shotgun (WGS) entry which is preliminary data.</text>
</comment>
<dbReference type="InterPro" id="IPR013783">
    <property type="entry name" value="Ig-like_fold"/>
</dbReference>
<keyword evidence="2" id="KW-0812">Transmembrane</keyword>
<gene>
    <name evidence="5" type="ORF">T4D_5120</name>
</gene>
<proteinExistence type="predicted"/>
<evidence type="ECO:0008006" key="7">
    <source>
        <dbReference type="Google" id="ProtNLM"/>
    </source>
</evidence>
<evidence type="ECO:0000256" key="1">
    <source>
        <dbReference type="PROSITE-ProRule" id="PRU00076"/>
    </source>
</evidence>
<organism evidence="5 6">
    <name type="scientific">Trichinella pseudospiralis</name>
    <name type="common">Parasitic roundworm</name>
    <dbReference type="NCBI Taxonomy" id="6337"/>
    <lineage>
        <taxon>Eukaryota</taxon>
        <taxon>Metazoa</taxon>
        <taxon>Ecdysozoa</taxon>
        <taxon>Nematoda</taxon>
        <taxon>Enoplea</taxon>
        <taxon>Dorylaimia</taxon>
        <taxon>Trichinellida</taxon>
        <taxon>Trichinellidae</taxon>
        <taxon>Trichinella</taxon>
    </lineage>
</organism>
<evidence type="ECO:0000313" key="5">
    <source>
        <dbReference type="EMBL" id="KRY92372.1"/>
    </source>
</evidence>
<dbReference type="Pfam" id="PF13895">
    <property type="entry name" value="Ig_2"/>
    <property type="match status" value="1"/>
</dbReference>
<evidence type="ECO:0000313" key="6">
    <source>
        <dbReference type="Proteomes" id="UP000054995"/>
    </source>
</evidence>
<dbReference type="OrthoDB" id="5915404at2759"/>
<keyword evidence="2" id="KW-0472">Membrane</keyword>
<dbReference type="PROSITE" id="PS01186">
    <property type="entry name" value="EGF_2"/>
    <property type="match status" value="1"/>
</dbReference>
<dbReference type="EMBL" id="JYDT01000007">
    <property type="protein sequence ID" value="KRY92372.1"/>
    <property type="molecule type" value="Genomic_DNA"/>
</dbReference>
<keyword evidence="1" id="KW-0245">EGF-like domain</keyword>
<keyword evidence="6" id="KW-1185">Reference proteome</keyword>